<name>A0ABW3EE73_9LACO</name>
<sequence>MKKKETHSYVRAYEFLRDQILSGKIDATTKLTETKLAEQLQLSRTPVRSAIAKLEDEGLIKNKHVYVPTETDIRHIFQVRSILEGFAASYCAEFISDDALQKLANYVETGLHGSDSEKLQANYLFHQLIVEETHNPEIVKIINRMQSIINLLRTTVTLQKRPRLVEEHQEIFQAIQASDGRLAENLIHRHLEKDLEFSINRLPVL</sequence>
<keyword evidence="6" id="KW-1185">Reference proteome</keyword>
<dbReference type="PANTHER" id="PTHR43537">
    <property type="entry name" value="TRANSCRIPTIONAL REGULATOR, GNTR FAMILY"/>
    <property type="match status" value="1"/>
</dbReference>
<proteinExistence type="predicted"/>
<dbReference type="PRINTS" id="PR00035">
    <property type="entry name" value="HTHGNTR"/>
</dbReference>
<dbReference type="SUPFAM" id="SSF48008">
    <property type="entry name" value="GntR ligand-binding domain-like"/>
    <property type="match status" value="1"/>
</dbReference>
<dbReference type="SMART" id="SM00345">
    <property type="entry name" value="HTH_GNTR"/>
    <property type="match status" value="1"/>
</dbReference>
<dbReference type="InterPro" id="IPR000524">
    <property type="entry name" value="Tscrpt_reg_HTH_GntR"/>
</dbReference>
<dbReference type="Gene3D" id="1.10.10.10">
    <property type="entry name" value="Winged helix-like DNA-binding domain superfamily/Winged helix DNA-binding domain"/>
    <property type="match status" value="1"/>
</dbReference>
<organism evidence="5 6">
    <name type="scientific">Loigolactobacillus binensis</name>
    <dbReference type="NCBI Taxonomy" id="2559922"/>
    <lineage>
        <taxon>Bacteria</taxon>
        <taxon>Bacillati</taxon>
        <taxon>Bacillota</taxon>
        <taxon>Bacilli</taxon>
        <taxon>Lactobacillales</taxon>
        <taxon>Lactobacillaceae</taxon>
        <taxon>Loigolactobacillus</taxon>
    </lineage>
</organism>
<gene>
    <name evidence="5" type="ORF">ACFQZ7_05970</name>
</gene>
<keyword evidence="2" id="KW-0238">DNA-binding</keyword>
<keyword evidence="3" id="KW-0804">Transcription</keyword>
<evidence type="ECO:0000256" key="3">
    <source>
        <dbReference type="ARBA" id="ARBA00023163"/>
    </source>
</evidence>
<dbReference type="Gene3D" id="1.20.120.530">
    <property type="entry name" value="GntR ligand-binding domain-like"/>
    <property type="match status" value="1"/>
</dbReference>
<evidence type="ECO:0000313" key="6">
    <source>
        <dbReference type="Proteomes" id="UP001597104"/>
    </source>
</evidence>
<reference evidence="6" key="1">
    <citation type="journal article" date="2019" name="Int. J. Syst. Evol. Microbiol.">
        <title>The Global Catalogue of Microorganisms (GCM) 10K type strain sequencing project: providing services to taxonomists for standard genome sequencing and annotation.</title>
        <authorList>
            <consortium name="The Broad Institute Genomics Platform"/>
            <consortium name="The Broad Institute Genome Sequencing Center for Infectious Disease"/>
            <person name="Wu L."/>
            <person name="Ma J."/>
        </authorList>
    </citation>
    <scope>NUCLEOTIDE SEQUENCE [LARGE SCALE GENOMIC DNA]</scope>
    <source>
        <strain evidence="6">CCM 8925</strain>
    </source>
</reference>
<evidence type="ECO:0000256" key="2">
    <source>
        <dbReference type="ARBA" id="ARBA00023125"/>
    </source>
</evidence>
<feature type="domain" description="HTH gntR-type" evidence="4">
    <location>
        <begin position="6"/>
        <end position="76"/>
    </location>
</feature>
<dbReference type="Proteomes" id="UP001597104">
    <property type="component" value="Unassembled WGS sequence"/>
</dbReference>
<evidence type="ECO:0000256" key="1">
    <source>
        <dbReference type="ARBA" id="ARBA00023015"/>
    </source>
</evidence>
<evidence type="ECO:0000259" key="4">
    <source>
        <dbReference type="PROSITE" id="PS50949"/>
    </source>
</evidence>
<dbReference type="Pfam" id="PF07729">
    <property type="entry name" value="FCD"/>
    <property type="match status" value="1"/>
</dbReference>
<dbReference type="SMART" id="SM00895">
    <property type="entry name" value="FCD"/>
    <property type="match status" value="1"/>
</dbReference>
<dbReference type="InterPro" id="IPR036390">
    <property type="entry name" value="WH_DNA-bd_sf"/>
</dbReference>
<dbReference type="RefSeq" id="WP_137638778.1">
    <property type="nucleotide sequence ID" value="NZ_BJDN01000039.1"/>
</dbReference>
<dbReference type="EMBL" id="JBHTIO010000031">
    <property type="protein sequence ID" value="MFD0897283.1"/>
    <property type="molecule type" value="Genomic_DNA"/>
</dbReference>
<keyword evidence="1" id="KW-0805">Transcription regulation</keyword>
<protein>
    <submittedName>
        <fullName evidence="5">GntR family transcriptional regulator</fullName>
    </submittedName>
</protein>
<dbReference type="InterPro" id="IPR008920">
    <property type="entry name" value="TF_FadR/GntR_C"/>
</dbReference>
<dbReference type="InterPro" id="IPR036388">
    <property type="entry name" value="WH-like_DNA-bd_sf"/>
</dbReference>
<dbReference type="SUPFAM" id="SSF46785">
    <property type="entry name" value="Winged helix' DNA-binding domain"/>
    <property type="match status" value="1"/>
</dbReference>
<dbReference type="PANTHER" id="PTHR43537:SF5">
    <property type="entry name" value="UXU OPERON TRANSCRIPTIONAL REGULATOR"/>
    <property type="match status" value="1"/>
</dbReference>
<dbReference type="CDD" id="cd07377">
    <property type="entry name" value="WHTH_GntR"/>
    <property type="match status" value="1"/>
</dbReference>
<evidence type="ECO:0000313" key="5">
    <source>
        <dbReference type="EMBL" id="MFD0897283.1"/>
    </source>
</evidence>
<accession>A0ABW3EE73</accession>
<dbReference type="Pfam" id="PF00392">
    <property type="entry name" value="GntR"/>
    <property type="match status" value="1"/>
</dbReference>
<dbReference type="PROSITE" id="PS50949">
    <property type="entry name" value="HTH_GNTR"/>
    <property type="match status" value="1"/>
</dbReference>
<comment type="caution">
    <text evidence="5">The sequence shown here is derived from an EMBL/GenBank/DDBJ whole genome shotgun (WGS) entry which is preliminary data.</text>
</comment>
<dbReference type="InterPro" id="IPR011711">
    <property type="entry name" value="GntR_C"/>
</dbReference>